<reference evidence="5" key="1">
    <citation type="journal article" date="2016" name="Proc. Natl. Acad. Sci. U.S.A.">
        <title>Chromosome-level assembly of Arabidopsis thaliana Ler reveals the extent of translocation and inversion polymorphisms.</title>
        <authorList>
            <person name="Zapata L."/>
            <person name="Ding J."/>
            <person name="Willing E.M."/>
            <person name="Hartwig B."/>
            <person name="Bezdan D."/>
            <person name="Jiao W.B."/>
            <person name="Patel V."/>
            <person name="Velikkakam James G."/>
            <person name="Koornneef M."/>
            <person name="Ossowski S."/>
            <person name="Schneeberger K."/>
        </authorList>
    </citation>
    <scope>NUCLEOTIDE SEQUENCE [LARGE SCALE GENOMIC DNA]</scope>
    <source>
        <strain evidence="5">cv. Landsberg erecta</strain>
    </source>
</reference>
<sequence length="175" mass="18712">MASSSYGFGVVYLAVLLPCLLVPASATKYIDAICHLVSDKAFCTKTLNAYPPATSATSTFEAAVATLHLGVSYANNAAGFAGEAAKENPQLKEKFDACQRELALISRGLKNASEELYDDTAYFDVTDCLDNIATMKNLVGKNTDKASKTIITMTLMLEKFIFLAIGATSTIDIKT</sequence>
<dbReference type="PANTHER" id="PTHR31890:SF9">
    <property type="entry name" value="PLANT INVERTASE_PECTIN METHYLESTERASE INHIBITOR SUPERFAMILY PROTEIN"/>
    <property type="match status" value="1"/>
</dbReference>
<dbReference type="AlphaFoldDB" id="A0A178UMP5"/>
<feature type="chain" id="PRO_5033255894" description="Pectinesterase inhibitor domain-containing protein" evidence="1">
    <location>
        <begin position="27"/>
        <end position="175"/>
    </location>
</feature>
<evidence type="ECO:0000313" key="3">
    <source>
        <dbReference type="EMBL" id="OAO95109.1"/>
    </source>
</evidence>
<dbReference type="SMART" id="SM00856">
    <property type="entry name" value="PMEI"/>
    <property type="match status" value="1"/>
</dbReference>
<reference evidence="4 6" key="3">
    <citation type="submission" date="2019-11" db="EMBL/GenBank/DDBJ databases">
        <authorList>
            <person name="Jiao W.-B."/>
            <person name="Schneeberger K."/>
        </authorList>
    </citation>
    <scope>NUCLEOTIDE SEQUENCE [LARGE SCALE GENOMIC DNA]</scope>
    <source>
        <strain evidence="6">cv. An-1</strain>
    </source>
</reference>
<feature type="signal peptide" evidence="1">
    <location>
        <begin position="1"/>
        <end position="26"/>
    </location>
</feature>
<dbReference type="GO" id="GO:0004857">
    <property type="term" value="F:enzyme inhibitor activity"/>
    <property type="evidence" value="ECO:0007669"/>
    <property type="project" value="InterPro"/>
</dbReference>
<gene>
    <name evidence="3" type="ordered locus">AXX17_At5g48900</name>
    <name evidence="4" type="ORF">AN1_LOCUS25256</name>
</gene>
<evidence type="ECO:0000313" key="4">
    <source>
        <dbReference type="EMBL" id="VYS69871.1"/>
    </source>
</evidence>
<reference evidence="3" key="2">
    <citation type="submission" date="2016-03" db="EMBL/GenBank/DDBJ databases">
        <title>Full-length assembly of Arabidopsis thaliana Ler reveals the complement of translocations and inversions.</title>
        <authorList>
            <person name="Zapata L."/>
            <person name="Schneeberger K."/>
            <person name="Ossowski S."/>
        </authorList>
    </citation>
    <scope>NUCLEOTIDE SEQUENCE [LARGE SCALE GENOMIC DNA]</scope>
    <source>
        <tissue evidence="3">Leaf</tissue>
    </source>
</reference>
<name>A0A178UMP5_ARATH</name>
<dbReference type="InterPro" id="IPR006501">
    <property type="entry name" value="Pectinesterase_inhib_dom"/>
</dbReference>
<evidence type="ECO:0000259" key="2">
    <source>
        <dbReference type="SMART" id="SM00856"/>
    </source>
</evidence>
<keyword evidence="1" id="KW-0732">Signal</keyword>
<evidence type="ECO:0000256" key="1">
    <source>
        <dbReference type="SAM" id="SignalP"/>
    </source>
</evidence>
<dbReference type="Gene3D" id="1.20.140.40">
    <property type="entry name" value="Invertase/pectin methylesterase inhibitor family protein"/>
    <property type="match status" value="1"/>
</dbReference>
<dbReference type="PANTHER" id="PTHR31890">
    <property type="entry name" value="PLANT INVERTASE/PECTIN METHYLESTERASE INHIBITOR SUPERFAMILY PROTEIN"/>
    <property type="match status" value="1"/>
</dbReference>
<dbReference type="Proteomes" id="UP000426265">
    <property type="component" value="Unassembled WGS sequence"/>
</dbReference>
<dbReference type="SUPFAM" id="SSF101148">
    <property type="entry name" value="Plant invertase/pectin methylesterase inhibitor"/>
    <property type="match status" value="1"/>
</dbReference>
<protein>
    <recommendedName>
        <fullName evidence="2">Pectinesterase inhibitor domain-containing protein</fullName>
    </recommendedName>
</protein>
<dbReference type="InterPro" id="IPR035513">
    <property type="entry name" value="Invertase/methylesterase_inhib"/>
</dbReference>
<organism evidence="3 5">
    <name type="scientific">Arabidopsis thaliana</name>
    <name type="common">Mouse-ear cress</name>
    <dbReference type="NCBI Taxonomy" id="3702"/>
    <lineage>
        <taxon>Eukaryota</taxon>
        <taxon>Viridiplantae</taxon>
        <taxon>Streptophyta</taxon>
        <taxon>Embryophyta</taxon>
        <taxon>Tracheophyta</taxon>
        <taxon>Spermatophyta</taxon>
        <taxon>Magnoliopsida</taxon>
        <taxon>eudicotyledons</taxon>
        <taxon>Gunneridae</taxon>
        <taxon>Pentapetalae</taxon>
        <taxon>rosids</taxon>
        <taxon>malvids</taxon>
        <taxon>Brassicales</taxon>
        <taxon>Brassicaceae</taxon>
        <taxon>Camelineae</taxon>
        <taxon>Arabidopsis</taxon>
    </lineage>
</organism>
<dbReference type="EMBL" id="LUHQ01000005">
    <property type="protein sequence ID" value="OAO95109.1"/>
    <property type="molecule type" value="Genomic_DNA"/>
</dbReference>
<dbReference type="Pfam" id="PF04043">
    <property type="entry name" value="PMEI"/>
    <property type="match status" value="1"/>
</dbReference>
<accession>A0A178UMP5</accession>
<dbReference type="Proteomes" id="UP000078284">
    <property type="component" value="Chromosome 5"/>
</dbReference>
<evidence type="ECO:0000313" key="6">
    <source>
        <dbReference type="Proteomes" id="UP000426265"/>
    </source>
</evidence>
<dbReference type="EMBL" id="CACRSJ010000110">
    <property type="protein sequence ID" value="VYS69871.1"/>
    <property type="molecule type" value="Genomic_DNA"/>
</dbReference>
<proteinExistence type="predicted"/>
<feature type="domain" description="Pectinesterase inhibitor" evidence="2">
    <location>
        <begin position="25"/>
        <end position="167"/>
    </location>
</feature>
<evidence type="ECO:0000313" key="5">
    <source>
        <dbReference type="Proteomes" id="UP000078284"/>
    </source>
</evidence>
<dbReference type="ExpressionAtlas" id="A0A178UMP5">
    <property type="expression patterns" value="baseline"/>
</dbReference>